<name>A0A1V8M4T5_9GAMM</name>
<dbReference type="AlphaFoldDB" id="A0A1V8M4T5"/>
<keyword evidence="1" id="KW-1133">Transmembrane helix</keyword>
<feature type="transmembrane region" description="Helical" evidence="1">
    <location>
        <begin position="172"/>
        <end position="193"/>
    </location>
</feature>
<evidence type="ECO:0000313" key="3">
    <source>
        <dbReference type="EMBL" id="OQK16528.1"/>
    </source>
</evidence>
<reference evidence="3 4" key="1">
    <citation type="submission" date="2015-12" db="EMBL/GenBank/DDBJ databases">
        <authorList>
            <person name="Shamseldin A."/>
            <person name="Moawad H."/>
            <person name="Abd El-Rahim W.M."/>
            <person name="Sadowsky M.J."/>
        </authorList>
    </citation>
    <scope>NUCLEOTIDE SEQUENCE [LARGE SCALE GENOMIC DNA]</scope>
    <source>
        <strain evidence="3 4">WF1</strain>
    </source>
</reference>
<dbReference type="RefSeq" id="WP_080521158.1">
    <property type="nucleotide sequence ID" value="NZ_LPUF01000001.1"/>
</dbReference>
<evidence type="ECO:0000256" key="2">
    <source>
        <dbReference type="SAM" id="SignalP"/>
    </source>
</evidence>
<feature type="chain" id="PRO_5010746233" description="PEP-CTERM protein-sorting domain-containing protein" evidence="2">
    <location>
        <begin position="25"/>
        <end position="197"/>
    </location>
</feature>
<proteinExistence type="predicted"/>
<accession>A0A1V8M4T5</accession>
<keyword evidence="1" id="KW-0812">Transmembrane</keyword>
<evidence type="ECO:0000313" key="4">
    <source>
        <dbReference type="Proteomes" id="UP000191980"/>
    </source>
</evidence>
<keyword evidence="2" id="KW-0732">Signal</keyword>
<dbReference type="Proteomes" id="UP000191980">
    <property type="component" value="Unassembled WGS sequence"/>
</dbReference>
<sequence length="197" mass="21449">MKKLQVLYLVSAFIALILAGNAVGAGKVDSGTIEKWPQNLDNFRFDDNVSVTSNIEVSWSVGTFGQSAYFYPESNSTEVAHVTGISEVCEIEDASVYQYSGENSGDVIEGDFVVFRNLDTGYYAAFRVDDVSGSDYDSSRLFVTWYLQEDKSPNFGPCTPPSTPGPTKPQPIPVMGGLGLMLMSAGLGLIGFLRRRK</sequence>
<protein>
    <recommendedName>
        <fullName evidence="5">PEP-CTERM protein-sorting domain-containing protein</fullName>
    </recommendedName>
</protein>
<comment type="caution">
    <text evidence="3">The sequence shown here is derived from an EMBL/GenBank/DDBJ whole genome shotgun (WGS) entry which is preliminary data.</text>
</comment>
<dbReference type="EMBL" id="LPUF01000001">
    <property type="protein sequence ID" value="OQK16528.1"/>
    <property type="molecule type" value="Genomic_DNA"/>
</dbReference>
<feature type="signal peptide" evidence="2">
    <location>
        <begin position="1"/>
        <end position="24"/>
    </location>
</feature>
<organism evidence="3 4">
    <name type="scientific">Methyloprofundus sedimenti</name>
    <dbReference type="NCBI Taxonomy" id="1420851"/>
    <lineage>
        <taxon>Bacteria</taxon>
        <taxon>Pseudomonadati</taxon>
        <taxon>Pseudomonadota</taxon>
        <taxon>Gammaproteobacteria</taxon>
        <taxon>Methylococcales</taxon>
        <taxon>Methylococcaceae</taxon>
        <taxon>Methyloprofundus</taxon>
    </lineage>
</organism>
<keyword evidence="4" id="KW-1185">Reference proteome</keyword>
<gene>
    <name evidence="3" type="ORF">AU255_01075</name>
</gene>
<evidence type="ECO:0008006" key="5">
    <source>
        <dbReference type="Google" id="ProtNLM"/>
    </source>
</evidence>
<keyword evidence="1" id="KW-0472">Membrane</keyword>
<evidence type="ECO:0000256" key="1">
    <source>
        <dbReference type="SAM" id="Phobius"/>
    </source>
</evidence>